<keyword evidence="14" id="KW-1185">Reference proteome</keyword>
<sequence>MPLLRIIFENSRFWLNLIRSVIRVTLIPLTLLLMFYDWFLEDIIYFRQLTGAVIKEILHISPCVFGLFRSSEIEDPKYPTPNRMGPLKRESDFFLKKCTKIFMKCNVGLQNLVNGSLGELKKRVEVCGKRYRQGLRFWYLTKDTEDWIFHYPKCFIKLIIAKLQSEPVGKKGGGGFDDAPKLRTYNSQNMSHGTKRGSLEIGNSIKRVSGVRTLPPTTVEFDNELILPTSAPRSKDKEVSASMSLPLGTKSIENCYSISEDITGNYNGKTFRSKLRFPVLRSARKEPGPLIISHNKIGDYSEVKKSIISVIDNNAFDDGSLGPVVVRLAWHCCATYDKDTGTGGSNGGTIRLPPELTDDGNIGLQPAMLVLEIVKQQFPWITYADLYTLAGATAIEALGGPKIEWKSGRTDVLDTKYVPENGRLPIGSKNSDHIRNVFGRMGFNDQEIVCLIGAHTLGRTHKKYSGWEGKWTDDPIKFDNEFYKVLLDNNWEWRTVPETGKYQYFQQGNNDIMMLQTDMEMIKDSEFHQWVEVYAKDQDKYFEDFAKVFSKLLELGVQRNEQGIAIKAR</sequence>
<evidence type="ECO:0000256" key="9">
    <source>
        <dbReference type="RuleBase" id="RU363051"/>
    </source>
</evidence>
<feature type="domain" description="Plant heme peroxidase family profile" evidence="12">
    <location>
        <begin position="302"/>
        <end position="569"/>
    </location>
</feature>
<protein>
    <recommendedName>
        <fullName evidence="9">Peroxidase</fullName>
        <ecNumber evidence="9">1.11.1.-</ecNumber>
    </recommendedName>
</protein>
<keyword evidence="4" id="KW-0349">Heme</keyword>
<dbReference type="GO" id="GO:0042744">
    <property type="term" value="P:hydrogen peroxide catabolic process"/>
    <property type="evidence" value="ECO:0007669"/>
    <property type="project" value="TreeGrafter"/>
</dbReference>
<evidence type="ECO:0000313" key="14">
    <source>
        <dbReference type="Proteomes" id="UP001360560"/>
    </source>
</evidence>
<dbReference type="GO" id="GO:0004601">
    <property type="term" value="F:peroxidase activity"/>
    <property type="evidence" value="ECO:0007669"/>
    <property type="project" value="UniProtKB-KW"/>
</dbReference>
<dbReference type="InterPro" id="IPR002207">
    <property type="entry name" value="Peroxidase_I"/>
</dbReference>
<dbReference type="Pfam" id="PF00141">
    <property type="entry name" value="peroxidase"/>
    <property type="match status" value="1"/>
</dbReference>
<dbReference type="PANTHER" id="PTHR31356">
    <property type="entry name" value="THYLAKOID LUMENAL 29 KDA PROTEIN, CHLOROPLASTIC-RELATED"/>
    <property type="match status" value="1"/>
</dbReference>
<evidence type="ECO:0000256" key="10">
    <source>
        <dbReference type="SAM" id="MobiDB-lite"/>
    </source>
</evidence>
<comment type="similarity">
    <text evidence="2">Belongs to the peroxidase family. Cytochrome c peroxidase subfamily.</text>
</comment>
<evidence type="ECO:0000256" key="4">
    <source>
        <dbReference type="ARBA" id="ARBA00022617"/>
    </source>
</evidence>
<dbReference type="GO" id="GO:0020037">
    <property type="term" value="F:heme binding"/>
    <property type="evidence" value="ECO:0007669"/>
    <property type="project" value="UniProtKB-UniRule"/>
</dbReference>
<gene>
    <name evidence="13" type="ORF">DASC09_021260</name>
</gene>
<dbReference type="InterPro" id="IPR044831">
    <property type="entry name" value="Ccp1-like"/>
</dbReference>
<dbReference type="SUPFAM" id="SSF48113">
    <property type="entry name" value="Heme-dependent peroxidases"/>
    <property type="match status" value="1"/>
</dbReference>
<dbReference type="FunFam" id="1.10.420.10:FF:000009">
    <property type="entry name" value="Ascorbate peroxidase"/>
    <property type="match status" value="1"/>
</dbReference>
<comment type="function">
    <text evidence="1">Destroys radicals which are normally produced within the cells and which are toxic to biological systems.</text>
</comment>
<accession>A0AAV5QJK5</accession>
<dbReference type="EC" id="1.11.1.-" evidence="9"/>
<dbReference type="PRINTS" id="PR00458">
    <property type="entry name" value="PEROXIDASE"/>
</dbReference>
<dbReference type="GO" id="GO:0046872">
    <property type="term" value="F:metal ion binding"/>
    <property type="evidence" value="ECO:0007669"/>
    <property type="project" value="UniProtKB-UniRule"/>
</dbReference>
<evidence type="ECO:0000256" key="11">
    <source>
        <dbReference type="SAM" id="Phobius"/>
    </source>
</evidence>
<proteinExistence type="inferred from homology"/>
<evidence type="ECO:0000256" key="7">
    <source>
        <dbReference type="ARBA" id="ARBA00023004"/>
    </source>
</evidence>
<dbReference type="FunFam" id="1.10.520.10:FF:000005">
    <property type="entry name" value="Cytochrome c peroxidase"/>
    <property type="match status" value="1"/>
</dbReference>
<comment type="subunit">
    <text evidence="8">Forms a one-to-one complex with cytochrome c.</text>
</comment>
<keyword evidence="11" id="KW-0472">Membrane</keyword>
<dbReference type="InterPro" id="IPR019794">
    <property type="entry name" value="Peroxidases_AS"/>
</dbReference>
<dbReference type="Proteomes" id="UP001360560">
    <property type="component" value="Unassembled WGS sequence"/>
</dbReference>
<feature type="region of interest" description="Disordered" evidence="10">
    <location>
        <begin position="172"/>
        <end position="196"/>
    </location>
</feature>
<dbReference type="Gene3D" id="1.10.520.10">
    <property type="match status" value="1"/>
</dbReference>
<name>A0AAV5QJK5_9ASCO</name>
<keyword evidence="6 9" id="KW-0560">Oxidoreductase</keyword>
<dbReference type="GO" id="GO:0034599">
    <property type="term" value="P:cellular response to oxidative stress"/>
    <property type="evidence" value="ECO:0007669"/>
    <property type="project" value="InterPro"/>
</dbReference>
<evidence type="ECO:0000256" key="8">
    <source>
        <dbReference type="ARBA" id="ARBA00038574"/>
    </source>
</evidence>
<keyword evidence="11" id="KW-0812">Transmembrane</keyword>
<dbReference type="Gene3D" id="1.10.420.10">
    <property type="entry name" value="Peroxidase, domain 2"/>
    <property type="match status" value="1"/>
</dbReference>
<feature type="transmembrane region" description="Helical" evidence="11">
    <location>
        <begin position="21"/>
        <end position="39"/>
    </location>
</feature>
<comment type="caution">
    <text evidence="13">The sequence shown here is derived from an EMBL/GenBank/DDBJ whole genome shotgun (WGS) entry which is preliminary data.</text>
</comment>
<evidence type="ECO:0000256" key="5">
    <source>
        <dbReference type="ARBA" id="ARBA00022723"/>
    </source>
</evidence>
<evidence type="ECO:0000256" key="2">
    <source>
        <dbReference type="ARBA" id="ARBA00005997"/>
    </source>
</evidence>
<dbReference type="PROSITE" id="PS50873">
    <property type="entry name" value="PEROXIDASE_4"/>
    <property type="match status" value="1"/>
</dbReference>
<dbReference type="InterPro" id="IPR010255">
    <property type="entry name" value="Haem_peroxidase_sf"/>
</dbReference>
<evidence type="ECO:0000256" key="6">
    <source>
        <dbReference type="ARBA" id="ARBA00023002"/>
    </source>
</evidence>
<dbReference type="InterPro" id="IPR002016">
    <property type="entry name" value="Haem_peroxidase"/>
</dbReference>
<keyword evidence="7" id="KW-0408">Iron</keyword>
<keyword evidence="3 9" id="KW-0575">Peroxidase</keyword>
<dbReference type="RefSeq" id="XP_064851801.1">
    <property type="nucleotide sequence ID" value="XM_064995729.1"/>
</dbReference>
<dbReference type="GeneID" id="90072780"/>
<evidence type="ECO:0000313" key="13">
    <source>
        <dbReference type="EMBL" id="GMM34801.1"/>
    </source>
</evidence>
<reference evidence="13 14" key="1">
    <citation type="journal article" date="2023" name="Elife">
        <title>Identification of key yeast species and microbe-microbe interactions impacting larval growth of Drosophila in the wild.</title>
        <authorList>
            <person name="Mure A."/>
            <person name="Sugiura Y."/>
            <person name="Maeda R."/>
            <person name="Honda K."/>
            <person name="Sakurai N."/>
            <person name="Takahashi Y."/>
            <person name="Watada M."/>
            <person name="Katoh T."/>
            <person name="Gotoh A."/>
            <person name="Gotoh Y."/>
            <person name="Taniguchi I."/>
            <person name="Nakamura K."/>
            <person name="Hayashi T."/>
            <person name="Katayama T."/>
            <person name="Uemura T."/>
            <person name="Hattori Y."/>
        </authorList>
    </citation>
    <scope>NUCLEOTIDE SEQUENCE [LARGE SCALE GENOMIC DNA]</scope>
    <source>
        <strain evidence="13 14">SC-9</strain>
    </source>
</reference>
<dbReference type="AlphaFoldDB" id="A0AAV5QJK5"/>
<evidence type="ECO:0000259" key="12">
    <source>
        <dbReference type="PROSITE" id="PS50873"/>
    </source>
</evidence>
<dbReference type="PRINTS" id="PR00459">
    <property type="entry name" value="ASPEROXIDASE"/>
</dbReference>
<keyword evidence="11" id="KW-1133">Transmembrane helix</keyword>
<organism evidence="13 14">
    <name type="scientific">Saccharomycopsis crataegensis</name>
    <dbReference type="NCBI Taxonomy" id="43959"/>
    <lineage>
        <taxon>Eukaryota</taxon>
        <taxon>Fungi</taxon>
        <taxon>Dikarya</taxon>
        <taxon>Ascomycota</taxon>
        <taxon>Saccharomycotina</taxon>
        <taxon>Saccharomycetes</taxon>
        <taxon>Saccharomycopsidaceae</taxon>
        <taxon>Saccharomycopsis</taxon>
    </lineage>
</organism>
<evidence type="ECO:0000256" key="1">
    <source>
        <dbReference type="ARBA" id="ARBA00003917"/>
    </source>
</evidence>
<keyword evidence="5" id="KW-0479">Metal-binding</keyword>
<dbReference type="GO" id="GO:0000302">
    <property type="term" value="P:response to reactive oxygen species"/>
    <property type="evidence" value="ECO:0007669"/>
    <property type="project" value="TreeGrafter"/>
</dbReference>
<dbReference type="PANTHER" id="PTHR31356:SF36">
    <property type="entry name" value="L-ASCORBATE PEROXIDASE 3"/>
    <property type="match status" value="1"/>
</dbReference>
<dbReference type="PROSITE" id="PS00436">
    <property type="entry name" value="PEROXIDASE_2"/>
    <property type="match status" value="1"/>
</dbReference>
<evidence type="ECO:0000256" key="3">
    <source>
        <dbReference type="ARBA" id="ARBA00022559"/>
    </source>
</evidence>
<dbReference type="EMBL" id="BTFZ01000003">
    <property type="protein sequence ID" value="GMM34801.1"/>
    <property type="molecule type" value="Genomic_DNA"/>
</dbReference>